<protein>
    <submittedName>
        <fullName evidence="1">Uncharacterized protein</fullName>
    </submittedName>
</protein>
<proteinExistence type="predicted"/>
<accession>A0A392NBX2</accession>
<gene>
    <name evidence="1" type="ORF">A2U01_0017963</name>
</gene>
<comment type="caution">
    <text evidence="1">The sequence shown here is derived from an EMBL/GenBank/DDBJ whole genome shotgun (WGS) entry which is preliminary data.</text>
</comment>
<dbReference type="EMBL" id="LXQA010033780">
    <property type="protein sequence ID" value="MCH96971.1"/>
    <property type="molecule type" value="Genomic_DNA"/>
</dbReference>
<sequence length="153" mass="16837">MSMYHQLSATNGSKPYLILSSQSVRNQSPILIRIIAVCCLGAGTVPVPDTGTGMGTLPQMEYPCIIGGEHLETYPNFEKTQDSLTTRDEPKTTLYPLRYDDRLLPSTQSIHAPSPLEQPLTSQVLLKIQSNSEPIESKIEGWSINGVEHHTST</sequence>
<evidence type="ECO:0000313" key="2">
    <source>
        <dbReference type="Proteomes" id="UP000265520"/>
    </source>
</evidence>
<keyword evidence="2" id="KW-1185">Reference proteome</keyword>
<dbReference type="Proteomes" id="UP000265520">
    <property type="component" value="Unassembled WGS sequence"/>
</dbReference>
<organism evidence="1 2">
    <name type="scientific">Trifolium medium</name>
    <dbReference type="NCBI Taxonomy" id="97028"/>
    <lineage>
        <taxon>Eukaryota</taxon>
        <taxon>Viridiplantae</taxon>
        <taxon>Streptophyta</taxon>
        <taxon>Embryophyta</taxon>
        <taxon>Tracheophyta</taxon>
        <taxon>Spermatophyta</taxon>
        <taxon>Magnoliopsida</taxon>
        <taxon>eudicotyledons</taxon>
        <taxon>Gunneridae</taxon>
        <taxon>Pentapetalae</taxon>
        <taxon>rosids</taxon>
        <taxon>fabids</taxon>
        <taxon>Fabales</taxon>
        <taxon>Fabaceae</taxon>
        <taxon>Papilionoideae</taxon>
        <taxon>50 kb inversion clade</taxon>
        <taxon>NPAAA clade</taxon>
        <taxon>Hologalegina</taxon>
        <taxon>IRL clade</taxon>
        <taxon>Trifolieae</taxon>
        <taxon>Trifolium</taxon>
    </lineage>
</organism>
<reference evidence="1 2" key="1">
    <citation type="journal article" date="2018" name="Front. Plant Sci.">
        <title>Red Clover (Trifolium pratense) and Zigzag Clover (T. medium) - A Picture of Genomic Similarities and Differences.</title>
        <authorList>
            <person name="Dluhosova J."/>
            <person name="Istvanek J."/>
            <person name="Nedelnik J."/>
            <person name="Repkova J."/>
        </authorList>
    </citation>
    <scope>NUCLEOTIDE SEQUENCE [LARGE SCALE GENOMIC DNA]</scope>
    <source>
        <strain evidence="2">cv. 10/8</strain>
        <tissue evidence="1">Leaf</tissue>
    </source>
</reference>
<dbReference type="AlphaFoldDB" id="A0A392NBX2"/>
<name>A0A392NBX2_9FABA</name>
<evidence type="ECO:0000313" key="1">
    <source>
        <dbReference type="EMBL" id="MCH96971.1"/>
    </source>
</evidence>